<dbReference type="Pfam" id="PF22725">
    <property type="entry name" value="GFO_IDH_MocA_C3"/>
    <property type="match status" value="1"/>
</dbReference>
<reference evidence="5 6" key="1">
    <citation type="submission" date="2009-08" db="EMBL/GenBank/DDBJ databases">
        <title>The draft genome of Rhodobacter sp. SW2.</title>
        <authorList>
            <consortium name="US DOE Joint Genome Institute (JGI-PGF)"/>
            <person name="Lucas S."/>
            <person name="Copeland A."/>
            <person name="Lapidus A."/>
            <person name="Glavina del Rio T."/>
            <person name="Tice H."/>
            <person name="Bruce D."/>
            <person name="Goodwin L."/>
            <person name="Pitluck S."/>
            <person name="Larimer F."/>
            <person name="Land M.L."/>
            <person name="Hauser L."/>
            <person name="Emerson D."/>
        </authorList>
    </citation>
    <scope>NUCLEOTIDE SEQUENCE [LARGE SCALE GENOMIC DNA]</scope>
    <source>
        <strain evidence="5 6">SW2</strain>
    </source>
</reference>
<dbReference type="Proteomes" id="UP000010121">
    <property type="component" value="Unassembled WGS sequence"/>
</dbReference>
<sequence>MAAVRWGILGAANFARHHMAPAIHAAKGAELVALATSDPAKAVPFQAFCPGLRLHDSYEALLADPGIDAVYIPLPNHLHVEWTLKALAAGKHVLCEKPIAMQDSDFDALIAARDASGLLAAEAYMIVHHPQWQRARDLVQSGAIGRVEHADVVFSYDNRADLANIRNRPETGGGGIRDIGVYAYGSVRFVTGAEPEDLQARVRFENGVDTWAQVTGTFAGPQGRFSYAALTSMRLFPRQEVVFQGETGLIRLTAPFNANVFGEARVELHRPGLSMTVERFPAANHYVLQVEAFCTSVRTGAAYPCPLEFVRGTQAMIDRIFAAAVAVS</sequence>
<dbReference type="PANTHER" id="PTHR22604:SF105">
    <property type="entry name" value="TRANS-1,2-DIHYDROBENZENE-1,2-DIOL DEHYDROGENASE"/>
    <property type="match status" value="1"/>
</dbReference>
<dbReference type="EMBL" id="ACYY01000007">
    <property type="protein sequence ID" value="EEW25718.1"/>
    <property type="molecule type" value="Genomic_DNA"/>
</dbReference>
<dbReference type="SUPFAM" id="SSF51735">
    <property type="entry name" value="NAD(P)-binding Rossmann-fold domains"/>
    <property type="match status" value="1"/>
</dbReference>
<dbReference type="InterPro" id="IPR000683">
    <property type="entry name" value="Gfo/Idh/MocA-like_OxRdtase_N"/>
</dbReference>
<proteinExistence type="inferred from homology"/>
<keyword evidence="6" id="KW-1185">Reference proteome</keyword>
<evidence type="ECO:0000313" key="6">
    <source>
        <dbReference type="Proteomes" id="UP000010121"/>
    </source>
</evidence>
<evidence type="ECO:0000259" key="4">
    <source>
        <dbReference type="Pfam" id="PF22725"/>
    </source>
</evidence>
<dbReference type="GO" id="GO:0016491">
    <property type="term" value="F:oxidoreductase activity"/>
    <property type="evidence" value="ECO:0007669"/>
    <property type="project" value="UniProtKB-KW"/>
</dbReference>
<gene>
    <name evidence="5" type="ORF">Rsw2DRAFT_1487</name>
</gene>
<dbReference type="STRING" id="371731.Rsw2DRAFT_1487"/>
<comment type="caution">
    <text evidence="5">The sequence shown here is derived from an EMBL/GenBank/DDBJ whole genome shotgun (WGS) entry which is preliminary data.</text>
</comment>
<name>C8S0A9_9RHOB</name>
<dbReference type="GO" id="GO:0000166">
    <property type="term" value="F:nucleotide binding"/>
    <property type="evidence" value="ECO:0007669"/>
    <property type="project" value="InterPro"/>
</dbReference>
<dbReference type="eggNOG" id="COG0673">
    <property type="taxonomic scope" value="Bacteria"/>
</dbReference>
<evidence type="ECO:0000259" key="3">
    <source>
        <dbReference type="Pfam" id="PF01408"/>
    </source>
</evidence>
<dbReference type="Pfam" id="PF01408">
    <property type="entry name" value="GFO_IDH_MocA"/>
    <property type="match status" value="1"/>
</dbReference>
<accession>C8S0A9</accession>
<organism evidence="5 6">
    <name type="scientific">Rhodobacter ferrooxidans</name>
    <dbReference type="NCBI Taxonomy" id="371731"/>
    <lineage>
        <taxon>Bacteria</taxon>
        <taxon>Pseudomonadati</taxon>
        <taxon>Pseudomonadota</taxon>
        <taxon>Alphaproteobacteria</taxon>
        <taxon>Rhodobacterales</taxon>
        <taxon>Rhodobacter group</taxon>
        <taxon>Rhodobacter</taxon>
    </lineage>
</organism>
<evidence type="ECO:0000256" key="1">
    <source>
        <dbReference type="ARBA" id="ARBA00010928"/>
    </source>
</evidence>
<dbReference type="SUPFAM" id="SSF55347">
    <property type="entry name" value="Glyceraldehyde-3-phosphate dehydrogenase-like, C-terminal domain"/>
    <property type="match status" value="1"/>
</dbReference>
<dbReference type="Gene3D" id="3.30.360.10">
    <property type="entry name" value="Dihydrodipicolinate Reductase, domain 2"/>
    <property type="match status" value="1"/>
</dbReference>
<keyword evidence="2" id="KW-0560">Oxidoreductase</keyword>
<dbReference type="PANTHER" id="PTHR22604">
    <property type="entry name" value="OXIDOREDUCTASES"/>
    <property type="match status" value="1"/>
</dbReference>
<dbReference type="Gene3D" id="3.40.50.720">
    <property type="entry name" value="NAD(P)-binding Rossmann-like Domain"/>
    <property type="match status" value="1"/>
</dbReference>
<feature type="domain" description="Gfo/Idh/MocA-like oxidoreductase N-terminal" evidence="3">
    <location>
        <begin position="4"/>
        <end position="118"/>
    </location>
</feature>
<protein>
    <submittedName>
        <fullName evidence="5">Oxidoreductase domain protein</fullName>
    </submittedName>
</protein>
<dbReference type="InterPro" id="IPR055170">
    <property type="entry name" value="GFO_IDH_MocA-like_dom"/>
</dbReference>
<dbReference type="InterPro" id="IPR036291">
    <property type="entry name" value="NAD(P)-bd_dom_sf"/>
</dbReference>
<evidence type="ECO:0000256" key="2">
    <source>
        <dbReference type="ARBA" id="ARBA00023002"/>
    </source>
</evidence>
<dbReference type="AlphaFoldDB" id="C8S0A9"/>
<evidence type="ECO:0000313" key="5">
    <source>
        <dbReference type="EMBL" id="EEW25718.1"/>
    </source>
</evidence>
<feature type="domain" description="GFO/IDH/MocA-like oxidoreductase" evidence="4">
    <location>
        <begin position="132"/>
        <end position="250"/>
    </location>
</feature>
<dbReference type="InterPro" id="IPR050984">
    <property type="entry name" value="Gfo/Idh/MocA_domain"/>
</dbReference>
<comment type="similarity">
    <text evidence="1">Belongs to the Gfo/Idh/MocA family.</text>
</comment>